<dbReference type="AlphaFoldDB" id="A0A7K0DJS8"/>
<organism evidence="2 3">
    <name type="scientific">Nocardia aurantia</name>
    <dbReference type="NCBI Taxonomy" id="2585199"/>
    <lineage>
        <taxon>Bacteria</taxon>
        <taxon>Bacillati</taxon>
        <taxon>Actinomycetota</taxon>
        <taxon>Actinomycetes</taxon>
        <taxon>Mycobacteriales</taxon>
        <taxon>Nocardiaceae</taxon>
        <taxon>Nocardia</taxon>
    </lineage>
</organism>
<protein>
    <recommendedName>
        <fullName evidence="4">Lipoprotein</fullName>
    </recommendedName>
</protein>
<gene>
    <name evidence="2" type="ORF">NRB56_16230</name>
</gene>
<dbReference type="Proteomes" id="UP000431401">
    <property type="component" value="Unassembled WGS sequence"/>
</dbReference>
<comment type="caution">
    <text evidence="2">The sequence shown here is derived from an EMBL/GenBank/DDBJ whole genome shotgun (WGS) entry which is preliminary data.</text>
</comment>
<evidence type="ECO:0000313" key="3">
    <source>
        <dbReference type="Proteomes" id="UP000431401"/>
    </source>
</evidence>
<feature type="signal peptide" evidence="1">
    <location>
        <begin position="1"/>
        <end position="16"/>
    </location>
</feature>
<proteinExistence type="predicted"/>
<dbReference type="PROSITE" id="PS51257">
    <property type="entry name" value="PROKAR_LIPOPROTEIN"/>
    <property type="match status" value="1"/>
</dbReference>
<dbReference type="OrthoDB" id="4555711at2"/>
<evidence type="ECO:0000313" key="2">
    <source>
        <dbReference type="EMBL" id="MQY26063.1"/>
    </source>
</evidence>
<keyword evidence="1" id="KW-0732">Signal</keyword>
<feature type="chain" id="PRO_5038446607" description="Lipoprotein" evidence="1">
    <location>
        <begin position="17"/>
        <end position="147"/>
    </location>
</feature>
<dbReference type="RefSeq" id="WP_153339949.1">
    <property type="nucleotide sequence ID" value="NZ_WEGI01000003.1"/>
</dbReference>
<keyword evidence="3" id="KW-1185">Reference proteome</keyword>
<accession>A0A7K0DJS8</accession>
<dbReference type="EMBL" id="WEGI01000003">
    <property type="protein sequence ID" value="MQY26063.1"/>
    <property type="molecule type" value="Genomic_DNA"/>
</dbReference>
<sequence>MRSAVVLLLSAASVLAGCGTGEKPVLDELSACANIHFAETPHVVTEHRAADFGAGRTLSVVVDVPPEPTQTFEQLSGLGPFTPGVPDEWRSERWMDESLTAALRTDTGNTRFSDYHPPFPARWVVVHDSGAGQRRIFVKAYCEGDAR</sequence>
<name>A0A7K0DJS8_9NOCA</name>
<reference evidence="2 3" key="1">
    <citation type="submission" date="2019-10" db="EMBL/GenBank/DDBJ databases">
        <title>Nocardia macrotermitis sp. nov. and Nocardia aurantia sp. nov., isolated from the gut of fungus growing-termite Macrotermes natalensis.</title>
        <authorList>
            <person name="Benndorf R."/>
            <person name="Schwitalla J."/>
            <person name="Martin K."/>
            <person name="De Beer W."/>
            <person name="Kaster A.-K."/>
            <person name="Vollmers J."/>
            <person name="Poulsen M."/>
            <person name="Beemelmanns C."/>
        </authorList>
    </citation>
    <scope>NUCLEOTIDE SEQUENCE [LARGE SCALE GENOMIC DNA]</scope>
    <source>
        <strain evidence="2 3">RB56</strain>
    </source>
</reference>
<evidence type="ECO:0008006" key="4">
    <source>
        <dbReference type="Google" id="ProtNLM"/>
    </source>
</evidence>
<evidence type="ECO:0000256" key="1">
    <source>
        <dbReference type="SAM" id="SignalP"/>
    </source>
</evidence>